<reference evidence="3" key="1">
    <citation type="journal article" date="2013" name="Mol. Plant Microbe Interact.">
        <title>Global aspects of pacC regulation of pathogenicity genes in Colletotrichum gloeosporioides as revealed by transcriptome analysis.</title>
        <authorList>
            <person name="Alkan N."/>
            <person name="Meng X."/>
            <person name="Friedlander G."/>
            <person name="Reuveni E."/>
            <person name="Sukno S."/>
            <person name="Sherman A."/>
            <person name="Thon M."/>
            <person name="Fluhr R."/>
            <person name="Prusky D."/>
        </authorList>
    </citation>
    <scope>NUCLEOTIDE SEQUENCE [LARGE SCALE GENOMIC DNA]</scope>
    <source>
        <strain evidence="3">Cg-14</strain>
    </source>
</reference>
<dbReference type="STRING" id="1237896.T0LJD3"/>
<dbReference type="PANTHER" id="PTHR33112">
    <property type="entry name" value="DOMAIN PROTEIN, PUTATIVE-RELATED"/>
    <property type="match status" value="1"/>
</dbReference>
<evidence type="ECO:0000313" key="2">
    <source>
        <dbReference type="EMBL" id="EQB51726.1"/>
    </source>
</evidence>
<evidence type="ECO:0000259" key="1">
    <source>
        <dbReference type="Pfam" id="PF06985"/>
    </source>
</evidence>
<dbReference type="HOGENOM" id="CLU_003953_5_1_1"/>
<proteinExistence type="predicted"/>
<accession>T0LJD3</accession>
<dbReference type="PANTHER" id="PTHR33112:SF16">
    <property type="entry name" value="HETEROKARYON INCOMPATIBILITY DOMAIN-CONTAINING PROTEIN"/>
    <property type="match status" value="1"/>
</dbReference>
<feature type="domain" description="Heterokaryon incompatibility" evidence="1">
    <location>
        <begin position="2"/>
        <end position="101"/>
    </location>
</feature>
<dbReference type="Pfam" id="PF06985">
    <property type="entry name" value="HET"/>
    <property type="match status" value="1"/>
</dbReference>
<comment type="caution">
    <text evidence="2">The sequence shown here is derived from an EMBL/GenBank/DDBJ whole genome shotgun (WGS) entry which is preliminary data.</text>
</comment>
<dbReference type="InterPro" id="IPR010730">
    <property type="entry name" value="HET"/>
</dbReference>
<organism evidence="2 3">
    <name type="scientific">Colletotrichum gloeosporioides (strain Cg-14)</name>
    <name type="common">Anthracnose fungus</name>
    <name type="synonym">Glomerella cingulata</name>
    <dbReference type="NCBI Taxonomy" id="1237896"/>
    <lineage>
        <taxon>Eukaryota</taxon>
        <taxon>Fungi</taxon>
        <taxon>Dikarya</taxon>
        <taxon>Ascomycota</taxon>
        <taxon>Pezizomycotina</taxon>
        <taxon>Sordariomycetes</taxon>
        <taxon>Hypocreomycetidae</taxon>
        <taxon>Glomerellales</taxon>
        <taxon>Glomerellaceae</taxon>
        <taxon>Colletotrichum</taxon>
        <taxon>Colletotrichum gloeosporioides species complex</taxon>
    </lineage>
</organism>
<protein>
    <recommendedName>
        <fullName evidence="1">Heterokaryon incompatibility domain-containing protein</fullName>
    </recommendedName>
</protein>
<evidence type="ECO:0000313" key="3">
    <source>
        <dbReference type="Proteomes" id="UP000015530"/>
    </source>
</evidence>
<sequence length="491" mass="55854">MGRRYLWVDRLCIVQDDDDLKLSQIQSMDTIYQQAFATIVACADGIGTGLPGLVDRPRQGTLDNRCWHLSIDGHCIGASMITINEAVEKSEWNTRAWTYQERLLSRRHFFFGDSDVFFSCFHDNSRLGAKETDPSALQRMSRQSHGQGFETSLRQSESYYGSFAEMYGWLTESYTRRAMTYRSDILNAFEGVLKVFCYLSNTLVLFGIPERFMLQAILWGYEGTQGLAAEPPGLPTWTWAAWAGQVLFNDHPLRFLRPLSQFHFGSLVSLFYCDQVNGITCLRPLEEDRIWFNSKPLEMGKQANVSQQILGNTISKSRPGKDPIGVWNNCVHGPLNALEHIDIDDNTRRMAEEHPHCLVFNTTVALHRLRVLPEDDVESQETSAIRMGIYTEKGLLVGETALMDRGLAQRQFVEETYPVFALAAGHMFKSADREHVFFSGKYPYFRPFEPWAIIVMVASGQGPLYSRLTLGRVSPETWTSANPRWGPVILV</sequence>
<dbReference type="AlphaFoldDB" id="T0LJD3"/>
<gene>
    <name evidence="2" type="ORF">CGLO_08710</name>
</gene>
<dbReference type="EMBL" id="AMYD01001757">
    <property type="protein sequence ID" value="EQB51726.1"/>
    <property type="molecule type" value="Genomic_DNA"/>
</dbReference>
<name>T0LJD3_COLGC</name>
<dbReference type="Proteomes" id="UP000015530">
    <property type="component" value="Unassembled WGS sequence"/>
</dbReference>
<dbReference type="OrthoDB" id="5135333at2759"/>